<sequence length="221" mass="24646">MNMTEYRSGMEKRRSYGEGCPVSHALDLVGERWALLVVRELMLGPKRFSDLRDGLCGASSNILTRRLRDLEGIGVLRRQRAGVPVSTTVYELTDWGRSLEPVLFALGNWAVMSPWWDKHAPSTVDSLLLSLRSQAQFFFPGGMPVTGVCDMRVGDDRFTLRFDEAGLAIARAAAYEADALVQMDARTLKSLVNRDETLDDAIAAGRVRLEGDDRLIRTVIK</sequence>
<dbReference type="InterPro" id="IPR036390">
    <property type="entry name" value="WH_DNA-bd_sf"/>
</dbReference>
<dbReference type="PROSITE" id="PS51118">
    <property type="entry name" value="HTH_HXLR"/>
    <property type="match status" value="1"/>
</dbReference>
<dbReference type="RefSeq" id="WP_345408290.1">
    <property type="nucleotide sequence ID" value="NZ_BAAAXS010000001.1"/>
</dbReference>
<name>A0ABV5P209_9ACTN</name>
<proteinExistence type="predicted"/>
<evidence type="ECO:0000259" key="4">
    <source>
        <dbReference type="PROSITE" id="PS51118"/>
    </source>
</evidence>
<evidence type="ECO:0000256" key="1">
    <source>
        <dbReference type="ARBA" id="ARBA00023015"/>
    </source>
</evidence>
<dbReference type="SUPFAM" id="SSF55718">
    <property type="entry name" value="SCP-like"/>
    <property type="match status" value="1"/>
</dbReference>
<evidence type="ECO:0000256" key="2">
    <source>
        <dbReference type="ARBA" id="ARBA00023125"/>
    </source>
</evidence>
<dbReference type="InterPro" id="IPR036527">
    <property type="entry name" value="SCP2_sterol-bd_dom_sf"/>
</dbReference>
<dbReference type="InterPro" id="IPR003033">
    <property type="entry name" value="SCP2_sterol-bd_dom"/>
</dbReference>
<keyword evidence="3" id="KW-0804">Transcription</keyword>
<reference evidence="5 6" key="1">
    <citation type="submission" date="2024-09" db="EMBL/GenBank/DDBJ databases">
        <authorList>
            <person name="Sun Q."/>
            <person name="Mori K."/>
        </authorList>
    </citation>
    <scope>NUCLEOTIDE SEQUENCE [LARGE SCALE GENOMIC DNA]</scope>
    <source>
        <strain evidence="5 6">JCM 3324</strain>
    </source>
</reference>
<dbReference type="PANTHER" id="PTHR33204">
    <property type="entry name" value="TRANSCRIPTIONAL REGULATOR, MARR FAMILY"/>
    <property type="match status" value="1"/>
</dbReference>
<accession>A0ABV5P209</accession>
<dbReference type="Proteomes" id="UP001589568">
    <property type="component" value="Unassembled WGS sequence"/>
</dbReference>
<dbReference type="Pfam" id="PF01638">
    <property type="entry name" value="HxlR"/>
    <property type="match status" value="1"/>
</dbReference>
<evidence type="ECO:0000313" key="5">
    <source>
        <dbReference type="EMBL" id="MFB9476625.1"/>
    </source>
</evidence>
<dbReference type="Gene3D" id="1.10.10.10">
    <property type="entry name" value="Winged helix-like DNA-binding domain superfamily/Winged helix DNA-binding domain"/>
    <property type="match status" value="1"/>
</dbReference>
<evidence type="ECO:0000256" key="3">
    <source>
        <dbReference type="ARBA" id="ARBA00023163"/>
    </source>
</evidence>
<dbReference type="InterPro" id="IPR002577">
    <property type="entry name" value="HTH_HxlR"/>
</dbReference>
<keyword evidence="6" id="KW-1185">Reference proteome</keyword>
<gene>
    <name evidence="5" type="ORF">ACFFR3_44650</name>
</gene>
<dbReference type="SUPFAM" id="SSF46785">
    <property type="entry name" value="Winged helix' DNA-binding domain"/>
    <property type="match status" value="1"/>
</dbReference>
<comment type="caution">
    <text evidence="5">The sequence shown here is derived from an EMBL/GenBank/DDBJ whole genome shotgun (WGS) entry which is preliminary data.</text>
</comment>
<dbReference type="InterPro" id="IPR036388">
    <property type="entry name" value="WH-like_DNA-bd_sf"/>
</dbReference>
<keyword evidence="2" id="KW-0238">DNA-binding</keyword>
<evidence type="ECO:0000313" key="6">
    <source>
        <dbReference type="Proteomes" id="UP001589568"/>
    </source>
</evidence>
<dbReference type="EMBL" id="JBHMCF010000052">
    <property type="protein sequence ID" value="MFB9476625.1"/>
    <property type="molecule type" value="Genomic_DNA"/>
</dbReference>
<organism evidence="5 6">
    <name type="scientific">Nonomuraea salmonea</name>
    <dbReference type="NCBI Taxonomy" id="46181"/>
    <lineage>
        <taxon>Bacteria</taxon>
        <taxon>Bacillati</taxon>
        <taxon>Actinomycetota</taxon>
        <taxon>Actinomycetes</taxon>
        <taxon>Streptosporangiales</taxon>
        <taxon>Streptosporangiaceae</taxon>
        <taxon>Nonomuraea</taxon>
    </lineage>
</organism>
<keyword evidence="1" id="KW-0805">Transcription regulation</keyword>
<dbReference type="Pfam" id="PF02036">
    <property type="entry name" value="SCP2"/>
    <property type="match status" value="1"/>
</dbReference>
<feature type="domain" description="HTH hxlR-type" evidence="4">
    <location>
        <begin position="20"/>
        <end position="118"/>
    </location>
</feature>
<dbReference type="Gene3D" id="3.30.1050.10">
    <property type="entry name" value="SCP2 sterol-binding domain"/>
    <property type="match status" value="1"/>
</dbReference>
<protein>
    <submittedName>
        <fullName evidence="5">Winged helix-turn-helix transcriptional regulator</fullName>
    </submittedName>
</protein>
<dbReference type="PANTHER" id="PTHR33204:SF18">
    <property type="entry name" value="TRANSCRIPTIONAL REGULATORY PROTEIN"/>
    <property type="match status" value="1"/>
</dbReference>